<proteinExistence type="predicted"/>
<name>A0A4C1U1L8_EUMVA</name>
<evidence type="ECO:0000313" key="2">
    <source>
        <dbReference type="EMBL" id="GBP20202.1"/>
    </source>
</evidence>
<reference evidence="2 3" key="1">
    <citation type="journal article" date="2019" name="Commun. Biol.">
        <title>The bagworm genome reveals a unique fibroin gene that provides high tensile strength.</title>
        <authorList>
            <person name="Kono N."/>
            <person name="Nakamura H."/>
            <person name="Ohtoshi R."/>
            <person name="Tomita M."/>
            <person name="Numata K."/>
            <person name="Arakawa K."/>
        </authorList>
    </citation>
    <scope>NUCLEOTIDE SEQUENCE [LARGE SCALE GENOMIC DNA]</scope>
</reference>
<feature type="compositionally biased region" description="Basic and acidic residues" evidence="1">
    <location>
        <begin position="1"/>
        <end position="17"/>
    </location>
</feature>
<dbReference type="Proteomes" id="UP000299102">
    <property type="component" value="Unassembled WGS sequence"/>
</dbReference>
<comment type="caution">
    <text evidence="2">The sequence shown here is derived from an EMBL/GenBank/DDBJ whole genome shotgun (WGS) entry which is preliminary data.</text>
</comment>
<evidence type="ECO:0000256" key="1">
    <source>
        <dbReference type="SAM" id="MobiDB-lite"/>
    </source>
</evidence>
<organism evidence="2 3">
    <name type="scientific">Eumeta variegata</name>
    <name type="common">Bagworm moth</name>
    <name type="synonym">Eumeta japonica</name>
    <dbReference type="NCBI Taxonomy" id="151549"/>
    <lineage>
        <taxon>Eukaryota</taxon>
        <taxon>Metazoa</taxon>
        <taxon>Ecdysozoa</taxon>
        <taxon>Arthropoda</taxon>
        <taxon>Hexapoda</taxon>
        <taxon>Insecta</taxon>
        <taxon>Pterygota</taxon>
        <taxon>Neoptera</taxon>
        <taxon>Endopterygota</taxon>
        <taxon>Lepidoptera</taxon>
        <taxon>Glossata</taxon>
        <taxon>Ditrysia</taxon>
        <taxon>Tineoidea</taxon>
        <taxon>Psychidae</taxon>
        <taxon>Oiketicinae</taxon>
        <taxon>Eumeta</taxon>
    </lineage>
</organism>
<gene>
    <name evidence="2" type="ORF">EVAR_82075_1</name>
</gene>
<protein>
    <submittedName>
        <fullName evidence="2">Uncharacterized protein</fullName>
    </submittedName>
</protein>
<dbReference type="EMBL" id="BGZK01000116">
    <property type="protein sequence ID" value="GBP20202.1"/>
    <property type="molecule type" value="Genomic_DNA"/>
</dbReference>
<accession>A0A4C1U1L8</accession>
<dbReference type="AlphaFoldDB" id="A0A4C1U1L8"/>
<keyword evidence="3" id="KW-1185">Reference proteome</keyword>
<sequence length="169" mass="19497">MERRKGSRQDHQSGKLRKDVKKKRKQPLNQHQAEKEKMNTSIAVKKLKNKHEVFVPEEETFGYRILNFFNVLTQNNNESINHVIWKIAPKEVHSGLKIVEIAANIAVCIFNEGARSILYIMQILDVKTGRNAHCCAVSVDTQCIRFAERSATRASKEARTRLTQQKKKI</sequence>
<dbReference type="OrthoDB" id="421276at2759"/>
<feature type="region of interest" description="Disordered" evidence="1">
    <location>
        <begin position="1"/>
        <end position="39"/>
    </location>
</feature>
<evidence type="ECO:0000313" key="3">
    <source>
        <dbReference type="Proteomes" id="UP000299102"/>
    </source>
</evidence>